<proteinExistence type="inferred from homology"/>
<sequence length="166" mass="19078">MQCVTSGLLGGSGDFIAQKFVEKKSWKEYDFIRTGRFTLLTGVYIAPILVGWFRVLERVRGSAKIVPLKRLIIDQTTFAPFFLGTILFTLRSLEGKRPSEAWTQVKQDYLPILKFNLAFWPPVQLFNFYLMPLNFRVIIVQLASLIWNTYVSFKTQKSVGDAVKSK</sequence>
<dbReference type="PANTHER" id="PTHR11266:SF17">
    <property type="entry name" value="PROTEIN MPV17"/>
    <property type="match status" value="1"/>
</dbReference>
<dbReference type="GO" id="GO:0005739">
    <property type="term" value="C:mitochondrion"/>
    <property type="evidence" value="ECO:0007669"/>
    <property type="project" value="TreeGrafter"/>
</dbReference>
<evidence type="ECO:0000313" key="8">
    <source>
        <dbReference type="Proteomes" id="UP000046393"/>
    </source>
</evidence>
<feature type="transmembrane region" description="Helical" evidence="7">
    <location>
        <begin position="126"/>
        <end position="147"/>
    </location>
</feature>
<dbReference type="Pfam" id="PF04117">
    <property type="entry name" value="Mpv17_PMP22"/>
    <property type="match status" value="1"/>
</dbReference>
<dbReference type="AlphaFoldDB" id="A0A0N5AVJ5"/>
<name>A0A0N5AVJ5_9BILA</name>
<protein>
    <recommendedName>
        <fullName evidence="6">Mitochondrial inner membrane protein Mpv17</fullName>
    </recommendedName>
</protein>
<dbReference type="InterPro" id="IPR007248">
    <property type="entry name" value="Mpv17_PMP22"/>
</dbReference>
<feature type="transmembrane region" description="Helical" evidence="7">
    <location>
        <begin position="37"/>
        <end position="56"/>
    </location>
</feature>
<evidence type="ECO:0000256" key="2">
    <source>
        <dbReference type="ARBA" id="ARBA00006824"/>
    </source>
</evidence>
<dbReference type="WBParaSite" id="SMUV_0000891601-mRNA-1">
    <property type="protein sequence ID" value="SMUV_0000891601-mRNA-1"/>
    <property type="gene ID" value="SMUV_0000891601"/>
</dbReference>
<evidence type="ECO:0000256" key="5">
    <source>
        <dbReference type="ARBA" id="ARBA00023136"/>
    </source>
</evidence>
<dbReference type="GO" id="GO:1901858">
    <property type="term" value="P:regulation of mitochondrial DNA metabolic process"/>
    <property type="evidence" value="ECO:0007669"/>
    <property type="project" value="TreeGrafter"/>
</dbReference>
<evidence type="ECO:0000256" key="7">
    <source>
        <dbReference type="RuleBase" id="RU363053"/>
    </source>
</evidence>
<evidence type="ECO:0000256" key="3">
    <source>
        <dbReference type="ARBA" id="ARBA00022692"/>
    </source>
</evidence>
<evidence type="ECO:0000256" key="1">
    <source>
        <dbReference type="ARBA" id="ARBA00004141"/>
    </source>
</evidence>
<keyword evidence="8" id="KW-1185">Reference proteome</keyword>
<reference evidence="9" key="1">
    <citation type="submission" date="2017-02" db="UniProtKB">
        <authorList>
            <consortium name="WormBaseParasite"/>
        </authorList>
    </citation>
    <scope>IDENTIFICATION</scope>
</reference>
<dbReference type="GO" id="GO:0016020">
    <property type="term" value="C:membrane"/>
    <property type="evidence" value="ECO:0007669"/>
    <property type="project" value="UniProtKB-SubCell"/>
</dbReference>
<keyword evidence="3 7" id="KW-0812">Transmembrane</keyword>
<dbReference type="Proteomes" id="UP000046393">
    <property type="component" value="Unplaced"/>
</dbReference>
<feature type="transmembrane region" description="Helical" evidence="7">
    <location>
        <begin position="77"/>
        <end position="93"/>
    </location>
</feature>
<keyword evidence="4 7" id="KW-1133">Transmembrane helix</keyword>
<dbReference type="PANTHER" id="PTHR11266">
    <property type="entry name" value="PEROXISOMAL MEMBRANE PROTEIN 2, PXMP2 MPV17"/>
    <property type="match status" value="1"/>
</dbReference>
<comment type="similarity">
    <text evidence="2 7">Belongs to the peroxisomal membrane protein PXMP2/4 family.</text>
</comment>
<evidence type="ECO:0000313" key="9">
    <source>
        <dbReference type="WBParaSite" id="SMUV_0000891601-mRNA-1"/>
    </source>
</evidence>
<dbReference type="GO" id="GO:0015267">
    <property type="term" value="F:channel activity"/>
    <property type="evidence" value="ECO:0007669"/>
    <property type="project" value="TreeGrafter"/>
</dbReference>
<evidence type="ECO:0000256" key="4">
    <source>
        <dbReference type="ARBA" id="ARBA00022989"/>
    </source>
</evidence>
<accession>A0A0N5AVJ5</accession>
<keyword evidence="5 7" id="KW-0472">Membrane</keyword>
<dbReference type="STRING" id="451379.A0A0N5AVJ5"/>
<evidence type="ECO:0000256" key="6">
    <source>
        <dbReference type="ARBA" id="ARBA00049743"/>
    </source>
</evidence>
<organism evidence="8 9">
    <name type="scientific">Syphacia muris</name>
    <dbReference type="NCBI Taxonomy" id="451379"/>
    <lineage>
        <taxon>Eukaryota</taxon>
        <taxon>Metazoa</taxon>
        <taxon>Ecdysozoa</taxon>
        <taxon>Nematoda</taxon>
        <taxon>Chromadorea</taxon>
        <taxon>Rhabditida</taxon>
        <taxon>Spirurina</taxon>
        <taxon>Oxyuridomorpha</taxon>
        <taxon>Oxyuroidea</taxon>
        <taxon>Oxyuridae</taxon>
        <taxon>Syphacia</taxon>
    </lineage>
</organism>
<comment type="subcellular location">
    <subcellularLocation>
        <location evidence="1">Membrane</location>
        <topology evidence="1">Multi-pass membrane protein</topology>
    </subcellularLocation>
</comment>